<accession>A0ABP9FJ19</accession>
<feature type="transmembrane region" description="Helical" evidence="1">
    <location>
        <begin position="61"/>
        <end position="81"/>
    </location>
</feature>
<feature type="transmembrane region" description="Helical" evidence="1">
    <location>
        <begin position="37"/>
        <end position="55"/>
    </location>
</feature>
<dbReference type="NCBIfam" id="NF037968">
    <property type="entry name" value="SemiSWEET_2"/>
    <property type="match status" value="1"/>
</dbReference>
<proteinExistence type="predicted"/>
<dbReference type="RefSeq" id="WP_345329260.1">
    <property type="nucleotide sequence ID" value="NZ_BAABJI010000001.1"/>
</dbReference>
<keyword evidence="3" id="KW-1185">Reference proteome</keyword>
<evidence type="ECO:0008006" key="4">
    <source>
        <dbReference type="Google" id="ProtNLM"/>
    </source>
</evidence>
<keyword evidence="1" id="KW-0472">Membrane</keyword>
<protein>
    <recommendedName>
        <fullName evidence="4">MtN3 and saliva related transmembrane protein</fullName>
    </recommendedName>
</protein>
<comment type="caution">
    <text evidence="2">The sequence shown here is derived from an EMBL/GenBank/DDBJ whole genome shotgun (WGS) entry which is preliminary data.</text>
</comment>
<dbReference type="InterPro" id="IPR047662">
    <property type="entry name" value="SemiSWEET"/>
</dbReference>
<keyword evidence="1" id="KW-0812">Transmembrane</keyword>
<sequence length="90" mass="10250">MDSLEILGLIAGICTSTASIPQIVTTIKKKKVADVSPFMFLVLLAGNVLWTWYGFQRSDLPIIATNLFSVLMDIVMLFLRFKYRNERVEH</sequence>
<evidence type="ECO:0000256" key="1">
    <source>
        <dbReference type="SAM" id="Phobius"/>
    </source>
</evidence>
<evidence type="ECO:0000313" key="2">
    <source>
        <dbReference type="EMBL" id="GAA4904674.1"/>
    </source>
</evidence>
<reference evidence="3" key="1">
    <citation type="journal article" date="2019" name="Int. J. Syst. Evol. Microbiol.">
        <title>The Global Catalogue of Microorganisms (GCM) 10K type strain sequencing project: providing services to taxonomists for standard genome sequencing and annotation.</title>
        <authorList>
            <consortium name="The Broad Institute Genomics Platform"/>
            <consortium name="The Broad Institute Genome Sequencing Center for Infectious Disease"/>
            <person name="Wu L."/>
            <person name="Ma J."/>
        </authorList>
    </citation>
    <scope>NUCLEOTIDE SEQUENCE [LARGE SCALE GENOMIC DNA]</scope>
    <source>
        <strain evidence="3">JCM 18283</strain>
    </source>
</reference>
<dbReference type="Pfam" id="PF03083">
    <property type="entry name" value="MtN3_slv"/>
    <property type="match status" value="1"/>
</dbReference>
<keyword evidence="1" id="KW-1133">Transmembrane helix</keyword>
<dbReference type="Gene3D" id="1.20.1280.290">
    <property type="match status" value="1"/>
</dbReference>
<gene>
    <name evidence="2" type="ORF">GCM10023313_04070</name>
</gene>
<feature type="transmembrane region" description="Helical" evidence="1">
    <location>
        <begin position="6"/>
        <end position="25"/>
    </location>
</feature>
<dbReference type="Proteomes" id="UP001501436">
    <property type="component" value="Unassembled WGS sequence"/>
</dbReference>
<organism evidence="2 3">
    <name type="scientific">Mucilaginibacter defluvii</name>
    <dbReference type="NCBI Taxonomy" id="1196019"/>
    <lineage>
        <taxon>Bacteria</taxon>
        <taxon>Pseudomonadati</taxon>
        <taxon>Bacteroidota</taxon>
        <taxon>Sphingobacteriia</taxon>
        <taxon>Sphingobacteriales</taxon>
        <taxon>Sphingobacteriaceae</taxon>
        <taxon>Mucilaginibacter</taxon>
    </lineage>
</organism>
<evidence type="ECO:0000313" key="3">
    <source>
        <dbReference type="Proteomes" id="UP001501436"/>
    </source>
</evidence>
<dbReference type="EMBL" id="BAABJI010000001">
    <property type="protein sequence ID" value="GAA4904674.1"/>
    <property type="molecule type" value="Genomic_DNA"/>
</dbReference>
<dbReference type="InterPro" id="IPR004316">
    <property type="entry name" value="SWEET_rpt"/>
</dbReference>
<name>A0ABP9FJ19_9SPHI</name>